<feature type="non-terminal residue" evidence="1">
    <location>
        <position position="1"/>
    </location>
</feature>
<sequence length="123" mass="13715">AIEKGHRLKDYAMGMYVMALPLGKQDGVTQMPGGFVVGGTMTSSVKGKTLLAEKHWKGSGFEQPPEELLLWDDKSIPLEKTYLSDERLTRFAEKTKLTRSDLVGLIAAKWDSPQESEEKKDQS</sequence>
<accession>X6NCS7</accession>
<comment type="caution">
    <text evidence="1">The sequence shown here is derived from an EMBL/GenBank/DDBJ whole genome shotgun (WGS) entry which is preliminary data.</text>
</comment>
<evidence type="ECO:0000313" key="2">
    <source>
        <dbReference type="Proteomes" id="UP000023152"/>
    </source>
</evidence>
<reference evidence="1 2" key="1">
    <citation type="journal article" date="2013" name="Curr. Biol.">
        <title>The Genome of the Foraminiferan Reticulomyxa filosa.</title>
        <authorList>
            <person name="Glockner G."/>
            <person name="Hulsmann N."/>
            <person name="Schleicher M."/>
            <person name="Noegel A.A."/>
            <person name="Eichinger L."/>
            <person name="Gallinger C."/>
            <person name="Pawlowski J."/>
            <person name="Sierra R."/>
            <person name="Euteneuer U."/>
            <person name="Pillet L."/>
            <person name="Moustafa A."/>
            <person name="Platzer M."/>
            <person name="Groth M."/>
            <person name="Szafranski K."/>
            <person name="Schliwa M."/>
        </authorList>
    </citation>
    <scope>NUCLEOTIDE SEQUENCE [LARGE SCALE GENOMIC DNA]</scope>
</reference>
<organism evidence="1 2">
    <name type="scientific">Reticulomyxa filosa</name>
    <dbReference type="NCBI Taxonomy" id="46433"/>
    <lineage>
        <taxon>Eukaryota</taxon>
        <taxon>Sar</taxon>
        <taxon>Rhizaria</taxon>
        <taxon>Retaria</taxon>
        <taxon>Foraminifera</taxon>
        <taxon>Monothalamids</taxon>
        <taxon>Reticulomyxidae</taxon>
        <taxon>Reticulomyxa</taxon>
    </lineage>
</organism>
<dbReference type="OrthoDB" id="3244603at2759"/>
<keyword evidence="2" id="KW-1185">Reference proteome</keyword>
<proteinExistence type="predicted"/>
<dbReference type="EMBL" id="ASPP01010186">
    <property type="protein sequence ID" value="ETO23127.1"/>
    <property type="molecule type" value="Genomic_DNA"/>
</dbReference>
<dbReference type="AlphaFoldDB" id="X6NCS7"/>
<name>X6NCS7_RETFI</name>
<protein>
    <submittedName>
        <fullName evidence="1">Uncharacterized protein</fullName>
    </submittedName>
</protein>
<evidence type="ECO:0000313" key="1">
    <source>
        <dbReference type="EMBL" id="ETO23127.1"/>
    </source>
</evidence>
<dbReference type="Proteomes" id="UP000023152">
    <property type="component" value="Unassembled WGS sequence"/>
</dbReference>
<gene>
    <name evidence="1" type="ORF">RFI_14059</name>
</gene>